<dbReference type="InterPro" id="IPR005149">
    <property type="entry name" value="Tscrpt_reg_PadR_N"/>
</dbReference>
<dbReference type="SUPFAM" id="SSF46785">
    <property type="entry name" value="Winged helix' DNA-binding domain"/>
    <property type="match status" value="1"/>
</dbReference>
<feature type="domain" description="Transcription regulator PadR N-terminal" evidence="1">
    <location>
        <begin position="6"/>
        <end position="80"/>
    </location>
</feature>
<dbReference type="OrthoDB" id="2374094at2"/>
<reference evidence="2 3" key="1">
    <citation type="submission" date="2016-12" db="EMBL/GenBank/DDBJ databases">
        <title>The whole genome sequencing and assembly of Lactobacillus alimentarius DSM 20249T strain.</title>
        <authorList>
            <person name="Lee Y.-J."/>
            <person name="Yi H."/>
            <person name="Bahn Y.-S."/>
            <person name="Kim J.F."/>
            <person name="Lee D.-W."/>
        </authorList>
    </citation>
    <scope>NUCLEOTIDE SEQUENCE [LARGE SCALE GENOMIC DNA]</scope>
    <source>
        <strain evidence="2 3">DSM 20249</strain>
    </source>
</reference>
<gene>
    <name evidence="2" type="ORF">LA20249_01180</name>
</gene>
<evidence type="ECO:0000259" key="1">
    <source>
        <dbReference type="Pfam" id="PF03551"/>
    </source>
</evidence>
<dbReference type="Gene3D" id="1.10.10.10">
    <property type="entry name" value="Winged helix-like DNA-binding domain superfamily/Winged helix DNA-binding domain"/>
    <property type="match status" value="1"/>
</dbReference>
<proteinExistence type="predicted"/>
<dbReference type="RefSeq" id="WP_057739214.1">
    <property type="nucleotide sequence ID" value="NZ_AZDQ01000043.1"/>
</dbReference>
<keyword evidence="3" id="KW-1185">Reference proteome</keyword>
<protein>
    <recommendedName>
        <fullName evidence="1">Transcription regulator PadR N-terminal domain-containing protein</fullName>
    </recommendedName>
</protein>
<evidence type="ECO:0000313" key="3">
    <source>
        <dbReference type="Proteomes" id="UP000234653"/>
    </source>
</evidence>
<dbReference type="InterPro" id="IPR036388">
    <property type="entry name" value="WH-like_DNA-bd_sf"/>
</dbReference>
<dbReference type="PANTHER" id="PTHR43252:SF6">
    <property type="entry name" value="NEGATIVE TRANSCRIPTION REGULATOR PADR"/>
    <property type="match status" value="1"/>
</dbReference>
<dbReference type="AlphaFoldDB" id="A0A2K9HEA8"/>
<organism evidence="2 3">
    <name type="scientific">Companilactobacillus alimentarius DSM 20249</name>
    <dbReference type="NCBI Taxonomy" id="1423720"/>
    <lineage>
        <taxon>Bacteria</taxon>
        <taxon>Bacillati</taxon>
        <taxon>Bacillota</taxon>
        <taxon>Bacilli</taxon>
        <taxon>Lactobacillales</taxon>
        <taxon>Lactobacillaceae</taxon>
        <taxon>Companilactobacillus</taxon>
    </lineage>
</organism>
<name>A0A2K9HEA8_9LACO</name>
<dbReference type="STRING" id="1423720.FC67_GL001511"/>
<dbReference type="KEGG" id="lali:LA20249_01180"/>
<accession>A0A2K9HEA8</accession>
<dbReference type="InterPro" id="IPR036390">
    <property type="entry name" value="WH_DNA-bd_sf"/>
</dbReference>
<dbReference type="EMBL" id="CP018867">
    <property type="protein sequence ID" value="AUI70894.1"/>
    <property type="molecule type" value="Genomic_DNA"/>
</dbReference>
<evidence type="ECO:0000313" key="2">
    <source>
        <dbReference type="EMBL" id="AUI70894.1"/>
    </source>
</evidence>
<sequence>MYDLFVLGQLMDESMSGYLMQQILQQLVGRNRKISFGMIYPLFKRLSEAGYINLVEEQSDNGNRPKKVASITKEGRIRFKELMEQVVPLNPNLEFTYSVKFRNFHQVDLKLRLKILGDYRNYLLENQNLLKQQFHDLPQTNISQPDLENAKWVIDLDQMKTKAALDWVEKALKEFEK</sequence>
<dbReference type="Proteomes" id="UP000234653">
    <property type="component" value="Chromosome"/>
</dbReference>
<dbReference type="PANTHER" id="PTHR43252">
    <property type="entry name" value="TRANSCRIPTIONAL REGULATOR YQJI"/>
    <property type="match status" value="1"/>
</dbReference>
<dbReference type="Pfam" id="PF03551">
    <property type="entry name" value="PadR"/>
    <property type="match status" value="1"/>
</dbReference>